<dbReference type="EMBL" id="KX765051">
    <property type="protein sequence ID" value="AOZ56137.1"/>
    <property type="molecule type" value="Genomic_DNA"/>
</dbReference>
<dbReference type="HAMAP" id="MF_00485">
    <property type="entry name" value="Ribosomal_eS4"/>
    <property type="match status" value="1"/>
</dbReference>
<dbReference type="GO" id="GO:0003735">
    <property type="term" value="F:structural constituent of ribosome"/>
    <property type="evidence" value="ECO:0007669"/>
    <property type="project" value="InterPro"/>
</dbReference>
<name>A0A1L2JK82_9CREN</name>
<sequence>MVHMGGSKHLKRFAAPGVWPIPVKRYTWAIKPLPGPHQTGLCIPLGMVLRDILKFGETLREVKFILNSGYIRVDGIVRREYKFPVGMMDVISVLKLNKHYRIVPSSGGMKLIEIPVEDADKKIVKVTRKKTTKGGKIQLGTNDGRSILLDETQEIKRGDSLLIRIPEQEILEHLPLAEGNVAVFYRGKNAGTVGEIVEVSDLVKISCDGQIYSGLRDYIMVVGRDKPLIKVDGA</sequence>
<evidence type="ECO:0000256" key="1">
    <source>
        <dbReference type="ARBA" id="ARBA00007500"/>
    </source>
</evidence>
<dbReference type="PIRSF" id="PIRSF002116">
    <property type="entry name" value="Ribosomal_S4"/>
    <property type="match status" value="1"/>
</dbReference>
<organism evidence="10">
    <name type="scientific">uncultured korarchaeote</name>
    <dbReference type="NCBI Taxonomy" id="161241"/>
    <lineage>
        <taxon>Archaea</taxon>
        <taxon>Thermoproteota</taxon>
        <taxon>environmental samples</taxon>
    </lineage>
</organism>
<keyword evidence="3 7" id="KW-0694">RNA-binding</keyword>
<dbReference type="Pfam" id="PF00900">
    <property type="entry name" value="Ribosomal_S4e"/>
    <property type="match status" value="1"/>
</dbReference>
<comment type="similarity">
    <text evidence="1 7">Belongs to the eukaryotic ribosomal protein eS4 family.</text>
</comment>
<keyword evidence="2" id="KW-0699">rRNA-binding</keyword>
<dbReference type="FunFam" id="3.10.290.10:FF:000002">
    <property type="entry name" value="40S ribosomal protein S4"/>
    <property type="match status" value="1"/>
</dbReference>
<dbReference type="GO" id="GO:0019843">
    <property type="term" value="F:rRNA binding"/>
    <property type="evidence" value="ECO:0007669"/>
    <property type="project" value="UniProtKB-KW"/>
</dbReference>
<dbReference type="InterPro" id="IPR038237">
    <property type="entry name" value="Ribosomal_eS4_central_sf"/>
</dbReference>
<reference evidence="10" key="1">
    <citation type="journal article" date="2017" name="Nature">
        <title>Metagenomic exploration of ASGARD archaea illuminates the origin of cellular complexity in eukaryotes.</title>
        <authorList>
            <person name="Zaremba-Niedzwiedzka K."/>
            <person name="Caceres E.F."/>
            <person name="Saw J.H.W."/>
            <person name="Backstrom D."/>
            <person name="Juzokaite L."/>
            <person name="Vancaester E."/>
            <person name="Seitz K.W."/>
            <person name="Anantharaman K."/>
            <person name="Starnawski P."/>
            <person name="Kjeldsen K.U."/>
            <person name="Stott M.B."/>
            <person name="Nunoura T."/>
            <person name="Banfield J.F."/>
            <person name="Schramm A."/>
            <person name="Baker B.J."/>
            <person name="Spang A."/>
            <person name="Ettema T.J.G."/>
        </authorList>
    </citation>
    <scope>NUCLEOTIDE SEQUENCE</scope>
    <source>
        <strain evidence="10">TIV_1</strain>
    </source>
</reference>
<dbReference type="Gene3D" id="2.40.50.740">
    <property type="match status" value="1"/>
</dbReference>
<evidence type="ECO:0000313" key="10">
    <source>
        <dbReference type="EMBL" id="AOZ56137.1"/>
    </source>
</evidence>
<dbReference type="PANTHER" id="PTHR11581">
    <property type="entry name" value="30S/40S RIBOSOMAL PROTEIN S4"/>
    <property type="match status" value="1"/>
</dbReference>
<evidence type="ECO:0000256" key="4">
    <source>
        <dbReference type="ARBA" id="ARBA00022980"/>
    </source>
</evidence>
<keyword evidence="5 7" id="KW-0687">Ribonucleoprotein</keyword>
<evidence type="ECO:0000256" key="3">
    <source>
        <dbReference type="ARBA" id="ARBA00022884"/>
    </source>
</evidence>
<dbReference type="Pfam" id="PF08071">
    <property type="entry name" value="RS4NT"/>
    <property type="match status" value="1"/>
</dbReference>
<dbReference type="NCBIfam" id="NF003312">
    <property type="entry name" value="PRK04313.1"/>
    <property type="match status" value="1"/>
</dbReference>
<dbReference type="InterPro" id="IPR036986">
    <property type="entry name" value="S4_RNA-bd_sf"/>
</dbReference>
<dbReference type="CDD" id="cd00165">
    <property type="entry name" value="S4"/>
    <property type="match status" value="1"/>
</dbReference>
<evidence type="ECO:0000256" key="6">
    <source>
        <dbReference type="ARBA" id="ARBA00035272"/>
    </source>
</evidence>
<dbReference type="InterPro" id="IPR000876">
    <property type="entry name" value="Ribosomal_eS4"/>
</dbReference>
<dbReference type="PROSITE" id="PS50889">
    <property type="entry name" value="S4"/>
    <property type="match status" value="1"/>
</dbReference>
<keyword evidence="4 7" id="KW-0689">Ribosomal protein</keyword>
<feature type="domain" description="Small ribosomal subunit protein eS4 central region" evidence="8">
    <location>
        <begin position="97"/>
        <end position="170"/>
    </location>
</feature>
<evidence type="ECO:0000256" key="7">
    <source>
        <dbReference type="HAMAP-Rule" id="MF_00485"/>
    </source>
</evidence>
<evidence type="ECO:0000256" key="5">
    <source>
        <dbReference type="ARBA" id="ARBA00023274"/>
    </source>
</evidence>
<evidence type="ECO:0000259" key="9">
    <source>
        <dbReference type="Pfam" id="PF08071"/>
    </source>
</evidence>
<dbReference type="Gene3D" id="3.10.290.10">
    <property type="entry name" value="RNA-binding S4 domain"/>
    <property type="match status" value="1"/>
</dbReference>
<accession>A0A1L2JK82</accession>
<dbReference type="InterPro" id="IPR013845">
    <property type="entry name" value="Ribosomal_eS4_central_region"/>
</dbReference>
<dbReference type="AlphaFoldDB" id="A0A1L2JK82"/>
<protein>
    <recommendedName>
        <fullName evidence="6 7">Small ribosomal subunit protein eS4</fullName>
    </recommendedName>
</protein>
<dbReference type="InterPro" id="IPR013843">
    <property type="entry name" value="Ribosomal_eS4_N"/>
</dbReference>
<evidence type="ECO:0000256" key="2">
    <source>
        <dbReference type="ARBA" id="ARBA00022730"/>
    </source>
</evidence>
<feature type="domain" description="Small ribosomal subunit protein eS4 N-terminal" evidence="9">
    <location>
        <begin position="4"/>
        <end position="38"/>
    </location>
</feature>
<gene>
    <name evidence="7" type="primary">rps4e</name>
</gene>
<dbReference type="PANTHER" id="PTHR11581:SF0">
    <property type="entry name" value="SMALL RIBOSOMAL SUBUNIT PROTEIN ES4"/>
    <property type="match status" value="1"/>
</dbReference>
<proteinExistence type="inferred from homology"/>
<evidence type="ECO:0000259" key="8">
    <source>
        <dbReference type="Pfam" id="PF00900"/>
    </source>
</evidence>
<dbReference type="GO" id="GO:0022627">
    <property type="term" value="C:cytosolic small ribosomal subunit"/>
    <property type="evidence" value="ECO:0007669"/>
    <property type="project" value="TreeGrafter"/>
</dbReference>
<dbReference type="SUPFAM" id="SSF55174">
    <property type="entry name" value="Alpha-L RNA-binding motif"/>
    <property type="match status" value="1"/>
</dbReference>
<dbReference type="GO" id="GO:0006412">
    <property type="term" value="P:translation"/>
    <property type="evidence" value="ECO:0007669"/>
    <property type="project" value="UniProtKB-UniRule"/>
</dbReference>